<dbReference type="AlphaFoldDB" id="A0A1F7XYI5"/>
<dbReference type="PROSITE" id="PS50093">
    <property type="entry name" value="PKD"/>
    <property type="match status" value="1"/>
</dbReference>
<protein>
    <recommendedName>
        <fullName evidence="3">PKD domain-containing protein</fullName>
    </recommendedName>
</protein>
<dbReference type="SUPFAM" id="SSF49299">
    <property type="entry name" value="PKD domain"/>
    <property type="match status" value="1"/>
</dbReference>
<dbReference type="InterPro" id="IPR035986">
    <property type="entry name" value="PKD_dom_sf"/>
</dbReference>
<feature type="signal peptide" evidence="2">
    <location>
        <begin position="1"/>
        <end position="22"/>
    </location>
</feature>
<comment type="caution">
    <text evidence="4">The sequence shown here is derived from an EMBL/GenBank/DDBJ whole genome shotgun (WGS) entry which is preliminary data.</text>
</comment>
<feature type="region of interest" description="Disordered" evidence="1">
    <location>
        <begin position="133"/>
        <end position="182"/>
    </location>
</feature>
<evidence type="ECO:0000259" key="3">
    <source>
        <dbReference type="PROSITE" id="PS50093"/>
    </source>
</evidence>
<organism evidence="4 5">
    <name type="scientific">Candidatus Woesebacteria bacterium RIFCSPHIGHO2_01_FULL_37_10</name>
    <dbReference type="NCBI Taxonomy" id="1802489"/>
    <lineage>
        <taxon>Bacteria</taxon>
        <taxon>Candidatus Woeseibacteriota</taxon>
    </lineage>
</organism>
<dbReference type="SMART" id="SM00089">
    <property type="entry name" value="PKD"/>
    <property type="match status" value="1"/>
</dbReference>
<dbReference type="InterPro" id="IPR000601">
    <property type="entry name" value="PKD_dom"/>
</dbReference>
<accession>A0A1F7XYI5</accession>
<dbReference type="Gene3D" id="2.60.40.10">
    <property type="entry name" value="Immunoglobulins"/>
    <property type="match status" value="1"/>
</dbReference>
<dbReference type="EMBL" id="MGGB01000010">
    <property type="protein sequence ID" value="OGM19478.1"/>
    <property type="molecule type" value="Genomic_DNA"/>
</dbReference>
<evidence type="ECO:0000256" key="2">
    <source>
        <dbReference type="SAM" id="SignalP"/>
    </source>
</evidence>
<proteinExistence type="predicted"/>
<keyword evidence="2" id="KW-0732">Signal</keyword>
<reference evidence="4 5" key="1">
    <citation type="journal article" date="2016" name="Nat. Commun.">
        <title>Thousands of microbial genomes shed light on interconnected biogeochemical processes in an aquifer system.</title>
        <authorList>
            <person name="Anantharaman K."/>
            <person name="Brown C.T."/>
            <person name="Hug L.A."/>
            <person name="Sharon I."/>
            <person name="Castelle C.J."/>
            <person name="Probst A.J."/>
            <person name="Thomas B.C."/>
            <person name="Singh A."/>
            <person name="Wilkins M.J."/>
            <person name="Karaoz U."/>
            <person name="Brodie E.L."/>
            <person name="Williams K.H."/>
            <person name="Hubbard S.S."/>
            <person name="Banfield J.F."/>
        </authorList>
    </citation>
    <scope>NUCLEOTIDE SEQUENCE [LARGE SCALE GENOMIC DNA]</scope>
</reference>
<gene>
    <name evidence="4" type="ORF">A2685_00710</name>
</gene>
<dbReference type="InterPro" id="IPR013783">
    <property type="entry name" value="Ig-like_fold"/>
</dbReference>
<evidence type="ECO:0000313" key="4">
    <source>
        <dbReference type="EMBL" id="OGM19478.1"/>
    </source>
</evidence>
<name>A0A1F7XYI5_9BACT</name>
<dbReference type="Proteomes" id="UP000178446">
    <property type="component" value="Unassembled WGS sequence"/>
</dbReference>
<evidence type="ECO:0000256" key="1">
    <source>
        <dbReference type="SAM" id="MobiDB-lite"/>
    </source>
</evidence>
<sequence length="307" mass="33256">MNKRINLFLAVLLLLLVTSVTAYVKAQTSAPSFPSCREKTPPGDVASYGYGWHQIVGESILREGSDNVYSLSSGNYLQCFCPVNGNEGVQTNWWSAEGLTQEEINSFVSQGWIFENGLMWNLGDKGYLAKNNSLNCGPEPSPTPTLTPTQSPTPTLTPTPTLSPTPGPEPENPKCVGLSASPKEGTAPLTVKFTGSGFDKNGPILEYEFNFGDASGGQSQVWKQKESEAAHRYDSSGEFIASLKVKDQGGTWRDGNDDCKVRIKVNSQPQVLGKATPEKLPEAGASVAFFGSIVPLGYFLYKRFRLV</sequence>
<feature type="compositionally biased region" description="Pro residues" evidence="1">
    <location>
        <begin position="155"/>
        <end position="170"/>
    </location>
</feature>
<dbReference type="Pfam" id="PF18911">
    <property type="entry name" value="PKD_4"/>
    <property type="match status" value="1"/>
</dbReference>
<dbReference type="CDD" id="cd00146">
    <property type="entry name" value="PKD"/>
    <property type="match status" value="1"/>
</dbReference>
<feature type="chain" id="PRO_5009533770" description="PKD domain-containing protein" evidence="2">
    <location>
        <begin position="23"/>
        <end position="307"/>
    </location>
</feature>
<dbReference type="InterPro" id="IPR022409">
    <property type="entry name" value="PKD/Chitinase_dom"/>
</dbReference>
<feature type="domain" description="PKD" evidence="3">
    <location>
        <begin position="174"/>
        <end position="250"/>
    </location>
</feature>
<evidence type="ECO:0000313" key="5">
    <source>
        <dbReference type="Proteomes" id="UP000178446"/>
    </source>
</evidence>